<dbReference type="Pfam" id="PF03840">
    <property type="entry name" value="SecG"/>
    <property type="match status" value="1"/>
</dbReference>
<keyword evidence="6 10" id="KW-0653">Protein transport</keyword>
<dbReference type="NCBIfam" id="TIGR00810">
    <property type="entry name" value="secG"/>
    <property type="match status" value="1"/>
</dbReference>
<dbReference type="PANTHER" id="PTHR34182">
    <property type="entry name" value="PROTEIN-EXPORT MEMBRANE PROTEIN SECG"/>
    <property type="match status" value="1"/>
</dbReference>
<comment type="caution">
    <text evidence="10">Lacks conserved residue(s) required for the propagation of feature annotation.</text>
</comment>
<comment type="function">
    <text evidence="10">Involved in protein export. Participates in an early event of protein translocation.</text>
</comment>
<feature type="transmembrane region" description="Helical" evidence="10">
    <location>
        <begin position="53"/>
        <end position="73"/>
    </location>
</feature>
<dbReference type="PANTHER" id="PTHR34182:SF1">
    <property type="entry name" value="PROTEIN-EXPORT MEMBRANE PROTEIN SECG"/>
    <property type="match status" value="1"/>
</dbReference>
<keyword evidence="3 10" id="KW-0813">Transport</keyword>
<dbReference type="GO" id="GO:0009306">
    <property type="term" value="P:protein secretion"/>
    <property type="evidence" value="ECO:0007669"/>
    <property type="project" value="UniProtKB-UniRule"/>
</dbReference>
<dbReference type="GO" id="GO:0065002">
    <property type="term" value="P:intracellular protein transmembrane transport"/>
    <property type="evidence" value="ECO:0007669"/>
    <property type="project" value="TreeGrafter"/>
</dbReference>
<dbReference type="GO" id="GO:0043952">
    <property type="term" value="P:protein transport by the Sec complex"/>
    <property type="evidence" value="ECO:0007669"/>
    <property type="project" value="TreeGrafter"/>
</dbReference>
<accession>A0A2M7G6Q3</accession>
<proteinExistence type="inferred from homology"/>
<evidence type="ECO:0000313" key="11">
    <source>
        <dbReference type="EMBL" id="PIW17714.1"/>
    </source>
</evidence>
<keyword evidence="8 10" id="KW-0811">Translocation</keyword>
<dbReference type="InterPro" id="IPR004692">
    <property type="entry name" value="SecG"/>
</dbReference>
<evidence type="ECO:0000256" key="5">
    <source>
        <dbReference type="ARBA" id="ARBA00022692"/>
    </source>
</evidence>
<comment type="subcellular location">
    <subcellularLocation>
        <location evidence="1 10">Cell membrane</location>
        <topology evidence="1 10">Multi-pass membrane protein</topology>
    </subcellularLocation>
</comment>
<dbReference type="Proteomes" id="UP000231019">
    <property type="component" value="Unassembled WGS sequence"/>
</dbReference>
<sequence length="74" mass="7512">MQTALTWIQLVLSLALIAAVLIHPAKGMGLGSMGGTAQIFGSQKGAESGLNRITGGLAVVWAVVAILLSSPLIK</sequence>
<evidence type="ECO:0000256" key="6">
    <source>
        <dbReference type="ARBA" id="ARBA00022927"/>
    </source>
</evidence>
<dbReference type="GO" id="GO:0015450">
    <property type="term" value="F:protein-transporting ATPase activity"/>
    <property type="evidence" value="ECO:0007669"/>
    <property type="project" value="UniProtKB-UniRule"/>
</dbReference>
<evidence type="ECO:0000256" key="8">
    <source>
        <dbReference type="ARBA" id="ARBA00023010"/>
    </source>
</evidence>
<gene>
    <name evidence="11" type="primary">secG</name>
    <name evidence="11" type="ORF">COW36_07650</name>
</gene>
<keyword evidence="5 10" id="KW-0812">Transmembrane</keyword>
<dbReference type="AlphaFoldDB" id="A0A2M7G6Q3"/>
<dbReference type="GO" id="GO:0005886">
    <property type="term" value="C:plasma membrane"/>
    <property type="evidence" value="ECO:0007669"/>
    <property type="project" value="UniProtKB-SubCell"/>
</dbReference>
<evidence type="ECO:0000256" key="2">
    <source>
        <dbReference type="ARBA" id="ARBA00008445"/>
    </source>
</evidence>
<protein>
    <recommendedName>
        <fullName evidence="10">Protein-export membrane protein SecG</fullName>
    </recommendedName>
</protein>
<reference evidence="11 12" key="1">
    <citation type="submission" date="2017-09" db="EMBL/GenBank/DDBJ databases">
        <title>Depth-based differentiation of microbial function through sediment-hosted aquifers and enrichment of novel symbionts in the deep terrestrial subsurface.</title>
        <authorList>
            <person name="Probst A.J."/>
            <person name="Ladd B."/>
            <person name="Jarett J.K."/>
            <person name="Geller-Mcgrath D.E."/>
            <person name="Sieber C.M."/>
            <person name="Emerson J.B."/>
            <person name="Anantharaman K."/>
            <person name="Thomas B.C."/>
            <person name="Malmstrom R."/>
            <person name="Stieglmeier M."/>
            <person name="Klingl A."/>
            <person name="Woyke T."/>
            <person name="Ryan C.M."/>
            <person name="Banfield J.F."/>
        </authorList>
    </citation>
    <scope>NUCLEOTIDE SEQUENCE [LARGE SCALE GENOMIC DNA]</scope>
    <source>
        <strain evidence="11">CG17_big_fil_post_rev_8_21_14_2_50_48_46</strain>
    </source>
</reference>
<keyword evidence="7 10" id="KW-1133">Transmembrane helix</keyword>
<evidence type="ECO:0000256" key="3">
    <source>
        <dbReference type="ARBA" id="ARBA00022448"/>
    </source>
</evidence>
<dbReference type="EMBL" id="PFFQ01000021">
    <property type="protein sequence ID" value="PIW17714.1"/>
    <property type="molecule type" value="Genomic_DNA"/>
</dbReference>
<organism evidence="11 12">
    <name type="scientific">bacterium (Candidatus Blackallbacteria) CG17_big_fil_post_rev_8_21_14_2_50_48_46</name>
    <dbReference type="NCBI Taxonomy" id="2014261"/>
    <lineage>
        <taxon>Bacteria</taxon>
        <taxon>Candidatus Blackallbacteria</taxon>
    </lineage>
</organism>
<evidence type="ECO:0000256" key="10">
    <source>
        <dbReference type="RuleBase" id="RU365087"/>
    </source>
</evidence>
<evidence type="ECO:0000313" key="12">
    <source>
        <dbReference type="Proteomes" id="UP000231019"/>
    </source>
</evidence>
<name>A0A2M7G6Q3_9BACT</name>
<evidence type="ECO:0000256" key="1">
    <source>
        <dbReference type="ARBA" id="ARBA00004651"/>
    </source>
</evidence>
<keyword evidence="9 10" id="KW-0472">Membrane</keyword>
<comment type="similarity">
    <text evidence="2 10">Belongs to the SecG family.</text>
</comment>
<comment type="caution">
    <text evidence="11">The sequence shown here is derived from an EMBL/GenBank/DDBJ whole genome shotgun (WGS) entry which is preliminary data.</text>
</comment>
<evidence type="ECO:0000256" key="7">
    <source>
        <dbReference type="ARBA" id="ARBA00022989"/>
    </source>
</evidence>
<evidence type="ECO:0000256" key="4">
    <source>
        <dbReference type="ARBA" id="ARBA00022475"/>
    </source>
</evidence>
<evidence type="ECO:0000256" key="9">
    <source>
        <dbReference type="ARBA" id="ARBA00023136"/>
    </source>
</evidence>
<keyword evidence="4 10" id="KW-1003">Cell membrane</keyword>